<proteinExistence type="predicted"/>
<evidence type="ECO:0000313" key="2">
    <source>
        <dbReference type="Proteomes" id="UP000811246"/>
    </source>
</evidence>
<dbReference type="EMBL" id="CM031830">
    <property type="protein sequence ID" value="KAG6708689.1"/>
    <property type="molecule type" value="Genomic_DNA"/>
</dbReference>
<name>A0A922ESE6_CARIL</name>
<organism evidence="1 2">
    <name type="scientific">Carya illinoinensis</name>
    <name type="common">Pecan</name>
    <dbReference type="NCBI Taxonomy" id="32201"/>
    <lineage>
        <taxon>Eukaryota</taxon>
        <taxon>Viridiplantae</taxon>
        <taxon>Streptophyta</taxon>
        <taxon>Embryophyta</taxon>
        <taxon>Tracheophyta</taxon>
        <taxon>Spermatophyta</taxon>
        <taxon>Magnoliopsida</taxon>
        <taxon>eudicotyledons</taxon>
        <taxon>Gunneridae</taxon>
        <taxon>Pentapetalae</taxon>
        <taxon>rosids</taxon>
        <taxon>fabids</taxon>
        <taxon>Fagales</taxon>
        <taxon>Juglandaceae</taxon>
        <taxon>Carya</taxon>
    </lineage>
</organism>
<accession>A0A922ESE6</accession>
<reference evidence="1" key="1">
    <citation type="submission" date="2021-01" db="EMBL/GenBank/DDBJ databases">
        <authorList>
            <person name="Lovell J.T."/>
            <person name="Bentley N."/>
            <person name="Bhattarai G."/>
            <person name="Jenkins J.W."/>
            <person name="Sreedasyam A."/>
            <person name="Alarcon Y."/>
            <person name="Bock C."/>
            <person name="Boston L."/>
            <person name="Carlson J."/>
            <person name="Cervantes K."/>
            <person name="Clermont K."/>
            <person name="Krom N."/>
            <person name="Kubenka K."/>
            <person name="Mamidi S."/>
            <person name="Mattison C."/>
            <person name="Monteros M."/>
            <person name="Pisani C."/>
            <person name="Plott C."/>
            <person name="Rajasekar S."/>
            <person name="Rhein H.S."/>
            <person name="Rohla C."/>
            <person name="Song M."/>
            <person name="Hilaire R.S."/>
            <person name="Shu S."/>
            <person name="Wells L."/>
            <person name="Wang X."/>
            <person name="Webber J."/>
            <person name="Heerema R.J."/>
            <person name="Klein P."/>
            <person name="Conner P."/>
            <person name="Grauke L."/>
            <person name="Grimwood J."/>
            <person name="Schmutz J."/>
            <person name="Randall J.J."/>
        </authorList>
    </citation>
    <scope>NUCLEOTIDE SEQUENCE</scope>
    <source>
        <tissue evidence="1">Leaf</tissue>
    </source>
</reference>
<gene>
    <name evidence="1" type="ORF">I3842_06G094300</name>
</gene>
<dbReference type="Proteomes" id="UP000811246">
    <property type="component" value="Chromosome 6"/>
</dbReference>
<protein>
    <submittedName>
        <fullName evidence="1">Uncharacterized protein</fullName>
    </submittedName>
</protein>
<sequence>MSSSSSIPQFPILHLHLYIYKSFFDSYLLQNNIFEGFCYLLSHRRHKSISL</sequence>
<evidence type="ECO:0000313" key="1">
    <source>
        <dbReference type="EMBL" id="KAG6708689.1"/>
    </source>
</evidence>
<dbReference type="AlphaFoldDB" id="A0A922ESE6"/>
<comment type="caution">
    <text evidence="1">The sequence shown here is derived from an EMBL/GenBank/DDBJ whole genome shotgun (WGS) entry which is preliminary data.</text>
</comment>